<dbReference type="PANTHER" id="PTHR13939:SF0">
    <property type="entry name" value="NMN AMIDOHYDROLASE-LIKE PROTEIN YFAY"/>
    <property type="match status" value="1"/>
</dbReference>
<evidence type="ECO:0000259" key="2">
    <source>
        <dbReference type="SMART" id="SM00852"/>
    </source>
</evidence>
<sequence>MKQAILLIIGDEILSGNVQDSNSCFIASAMKGIGIEVKEIIALADEASSITRGLEYALANADVVISTGGLGPTKDDKTKKIVASFFGDELVSDSETLAHLKNYLIKRNRAELFEINRSQADVPSKCKVLQNHNGTAPCMMMEEQGRLLFVLPGVPYEVKPLVRDQIVPLLAEKWDLPYIMTKIISVVDFPESQLSEHIASWEDALPSNVSLAYLPTGNRVRLKLTAKGSDKKALEVQLSKLSEDLKPLVKGKILSWNGDNIAEILAEVLKERKLSIATAESCTGGTIAKMITSVSGSSAYFIGGIVPYDYHQKIKILGVSEESIRLHTVVSEAVAQEMSKGCQNMFDTDIAVATTGVAGPNKDEFNNDVGIVYYSIRIKDKEKTYKLHLPHLVREDFVNFVSQRVIQDLVVMLSLS</sequence>
<keyword evidence="4" id="KW-1185">Reference proteome</keyword>
<dbReference type="EMBL" id="FNAS01000002">
    <property type="protein sequence ID" value="SDE03612.1"/>
    <property type="molecule type" value="Genomic_DNA"/>
</dbReference>
<protein>
    <recommendedName>
        <fullName evidence="1">CinA-like protein</fullName>
    </recommendedName>
</protein>
<dbReference type="STRING" id="1071918.SAMN05421544_102135"/>
<dbReference type="Proteomes" id="UP000198517">
    <property type="component" value="Unassembled WGS sequence"/>
</dbReference>
<dbReference type="Pfam" id="PF02464">
    <property type="entry name" value="CinA"/>
    <property type="match status" value="1"/>
</dbReference>
<dbReference type="InterPro" id="IPR041424">
    <property type="entry name" value="CinA_KH"/>
</dbReference>
<comment type="similarity">
    <text evidence="1">Belongs to the CinA family.</text>
</comment>
<evidence type="ECO:0000256" key="1">
    <source>
        <dbReference type="HAMAP-Rule" id="MF_00226"/>
    </source>
</evidence>
<dbReference type="InterPro" id="IPR050101">
    <property type="entry name" value="CinA"/>
</dbReference>
<dbReference type="InterPro" id="IPR008135">
    <property type="entry name" value="Competence-induced_CinA"/>
</dbReference>
<dbReference type="Pfam" id="PF18146">
    <property type="entry name" value="CinA_KH"/>
    <property type="match status" value="1"/>
</dbReference>
<dbReference type="InterPro" id="IPR036425">
    <property type="entry name" value="MoaB/Mog-like_dom_sf"/>
</dbReference>
<evidence type="ECO:0000313" key="3">
    <source>
        <dbReference type="EMBL" id="SDE03612.1"/>
    </source>
</evidence>
<dbReference type="SUPFAM" id="SSF53218">
    <property type="entry name" value="Molybdenum cofactor biosynthesis proteins"/>
    <property type="match status" value="1"/>
</dbReference>
<dbReference type="RefSeq" id="WP_092735850.1">
    <property type="nucleotide sequence ID" value="NZ_FNAS01000002.1"/>
</dbReference>
<organism evidence="3 4">
    <name type="scientific">Riemerella columbipharyngis</name>
    <dbReference type="NCBI Taxonomy" id="1071918"/>
    <lineage>
        <taxon>Bacteria</taxon>
        <taxon>Pseudomonadati</taxon>
        <taxon>Bacteroidota</taxon>
        <taxon>Flavobacteriia</taxon>
        <taxon>Flavobacteriales</taxon>
        <taxon>Weeksellaceae</taxon>
        <taxon>Riemerella</taxon>
    </lineage>
</organism>
<dbReference type="Gene3D" id="3.40.980.10">
    <property type="entry name" value="MoaB/Mog-like domain"/>
    <property type="match status" value="1"/>
</dbReference>
<dbReference type="NCBIfam" id="TIGR00199">
    <property type="entry name" value="PncC_domain"/>
    <property type="match status" value="1"/>
</dbReference>
<dbReference type="PIRSF" id="PIRSF006728">
    <property type="entry name" value="CinA"/>
    <property type="match status" value="1"/>
</dbReference>
<name>A0A1G6ZMA4_9FLAO</name>
<dbReference type="OrthoDB" id="9801454at2"/>
<dbReference type="Gene3D" id="3.90.950.20">
    <property type="entry name" value="CinA-like"/>
    <property type="match status" value="1"/>
</dbReference>
<dbReference type="PANTHER" id="PTHR13939">
    <property type="entry name" value="NICOTINAMIDE-NUCLEOTIDE AMIDOHYDROLASE PNCC"/>
    <property type="match status" value="1"/>
</dbReference>
<accession>A0A1G6ZMA4</accession>
<dbReference type="InterPro" id="IPR008136">
    <property type="entry name" value="CinA_C"/>
</dbReference>
<dbReference type="InterPro" id="IPR036653">
    <property type="entry name" value="CinA-like_C"/>
</dbReference>
<proteinExistence type="inferred from homology"/>
<dbReference type="CDD" id="cd00885">
    <property type="entry name" value="cinA"/>
    <property type="match status" value="1"/>
</dbReference>
<evidence type="ECO:0000313" key="4">
    <source>
        <dbReference type="Proteomes" id="UP000198517"/>
    </source>
</evidence>
<dbReference type="AlphaFoldDB" id="A0A1G6ZMA4"/>
<feature type="domain" description="MoaB/Mog" evidence="2">
    <location>
        <begin position="5"/>
        <end position="173"/>
    </location>
</feature>
<dbReference type="HAMAP" id="MF_00226_B">
    <property type="entry name" value="CinA_B"/>
    <property type="match status" value="1"/>
</dbReference>
<dbReference type="SMART" id="SM00852">
    <property type="entry name" value="MoCF_biosynth"/>
    <property type="match status" value="1"/>
</dbReference>
<reference evidence="3 4" key="1">
    <citation type="submission" date="2016-10" db="EMBL/GenBank/DDBJ databases">
        <authorList>
            <person name="de Groot N.N."/>
        </authorList>
    </citation>
    <scope>NUCLEOTIDE SEQUENCE [LARGE SCALE GENOMIC DNA]</scope>
    <source>
        <strain evidence="3 4">DSM 24015</strain>
    </source>
</reference>
<dbReference type="InterPro" id="IPR001453">
    <property type="entry name" value="MoaB/Mog_dom"/>
</dbReference>
<gene>
    <name evidence="3" type="ORF">SAMN05421544_102135</name>
</gene>
<dbReference type="Pfam" id="PF00994">
    <property type="entry name" value="MoCF_biosynth"/>
    <property type="match status" value="1"/>
</dbReference>
<dbReference type="NCBIfam" id="TIGR00200">
    <property type="entry name" value="cinA_nterm"/>
    <property type="match status" value="1"/>
</dbReference>
<dbReference type="SUPFAM" id="SSF142433">
    <property type="entry name" value="CinA-like"/>
    <property type="match status" value="1"/>
</dbReference>